<gene>
    <name evidence="4" type="ORF">E6W99_04075</name>
</gene>
<organism evidence="4 5">
    <name type="scientific">Metabacillus sediminilitoris</name>
    <dbReference type="NCBI Taxonomy" id="2567941"/>
    <lineage>
        <taxon>Bacteria</taxon>
        <taxon>Bacillati</taxon>
        <taxon>Bacillota</taxon>
        <taxon>Bacilli</taxon>
        <taxon>Bacillales</taxon>
        <taxon>Bacillaceae</taxon>
        <taxon>Metabacillus</taxon>
    </lineage>
</organism>
<keyword evidence="2" id="KW-0663">Pyridoxal phosphate</keyword>
<evidence type="ECO:0000313" key="5">
    <source>
        <dbReference type="Proteomes" id="UP000310334"/>
    </source>
</evidence>
<accession>A0A4S4C2Z2</accession>
<dbReference type="InterPro" id="IPR016454">
    <property type="entry name" value="Cysteine_dSase"/>
</dbReference>
<dbReference type="PANTHER" id="PTHR11601">
    <property type="entry name" value="CYSTEINE DESULFURYLASE FAMILY MEMBER"/>
    <property type="match status" value="1"/>
</dbReference>
<keyword evidence="4" id="KW-0032">Aminotransferase</keyword>
<dbReference type="GO" id="GO:0008483">
    <property type="term" value="F:transaminase activity"/>
    <property type="evidence" value="ECO:0007669"/>
    <property type="project" value="UniProtKB-KW"/>
</dbReference>
<dbReference type="Gene3D" id="1.10.260.50">
    <property type="match status" value="1"/>
</dbReference>
<dbReference type="InterPro" id="IPR015424">
    <property type="entry name" value="PyrdxlP-dep_Trfase"/>
</dbReference>
<dbReference type="Proteomes" id="UP000310334">
    <property type="component" value="Unassembled WGS sequence"/>
</dbReference>
<dbReference type="SUPFAM" id="SSF53383">
    <property type="entry name" value="PLP-dependent transferases"/>
    <property type="match status" value="1"/>
</dbReference>
<feature type="domain" description="Aminotransferase class V" evidence="3">
    <location>
        <begin position="2"/>
        <end position="364"/>
    </location>
</feature>
<dbReference type="PANTHER" id="PTHR11601:SF36">
    <property type="entry name" value="CYSTEINE DESULFURASE NIFS-RELATED"/>
    <property type="match status" value="1"/>
</dbReference>
<keyword evidence="5" id="KW-1185">Reference proteome</keyword>
<sequence>MIYLDYAATTPISDNSLEIYAKAAKHAFGNSNSLHDIGDVAARTLQASRKLISSIIGGNEKGLYFTSGGSEANILAIQSLLKGLHPEKNHLITSSIEHSSLYTFFKKLSTEGYEVSFLEPNHKGQITEEIVKNALRANTGLVSIQHGNSEIGTVHQIEKIGPLLKVHGVLFHSDCVQTFGKLPINIEKAQLDSISFSSHKIYGPKGIGAAYIHPSVYWQPVIPGTTHESGFRPGTVDVPAVAAFATAAKDISAAMENNTEYYLGLRSKFIDFLKPYQDKILLVNESMDPFLPNILPLLVDGIEGQYIMLECNRFGFAISTGSACQVGMQAPSRSLLALGFDEHKAKQYIRISIGTDTTEEQLKSFLHVLFNIVDNFKK</sequence>
<reference evidence="4 5" key="1">
    <citation type="submission" date="2019-04" db="EMBL/GenBank/DDBJ databases">
        <title>Bacillus sediminilitoris sp. nov., isolated from a tidal flat sediment on the East China Sea.</title>
        <authorList>
            <person name="Wei Y."/>
            <person name="Mao H."/>
            <person name="Fang J."/>
        </authorList>
    </citation>
    <scope>NUCLEOTIDE SEQUENCE [LARGE SCALE GENOMIC DNA]</scope>
    <source>
        <strain evidence="4 5">DSL-17</strain>
    </source>
</reference>
<proteinExistence type="predicted"/>
<comment type="caution">
    <text evidence="4">The sequence shown here is derived from an EMBL/GenBank/DDBJ whole genome shotgun (WGS) entry which is preliminary data.</text>
</comment>
<dbReference type="InterPro" id="IPR000192">
    <property type="entry name" value="Aminotrans_V_dom"/>
</dbReference>
<evidence type="ECO:0000259" key="3">
    <source>
        <dbReference type="Pfam" id="PF00266"/>
    </source>
</evidence>
<dbReference type="InterPro" id="IPR015422">
    <property type="entry name" value="PyrdxlP-dep_Trfase_small"/>
</dbReference>
<protein>
    <submittedName>
        <fullName evidence="4">Aminotransferase class V-fold PLP-dependent enzyme</fullName>
    </submittedName>
</protein>
<dbReference type="OrthoDB" id="9808002at2"/>
<evidence type="ECO:0000256" key="1">
    <source>
        <dbReference type="ARBA" id="ARBA00001933"/>
    </source>
</evidence>
<dbReference type="InterPro" id="IPR015421">
    <property type="entry name" value="PyrdxlP-dep_Trfase_major"/>
</dbReference>
<dbReference type="EMBL" id="SSNT01000003">
    <property type="protein sequence ID" value="THF82086.1"/>
    <property type="molecule type" value="Genomic_DNA"/>
</dbReference>
<dbReference type="AlphaFoldDB" id="A0A4S4C2Z2"/>
<comment type="cofactor">
    <cofactor evidence="1">
        <name>pyridoxal 5'-phosphate</name>
        <dbReference type="ChEBI" id="CHEBI:597326"/>
    </cofactor>
</comment>
<evidence type="ECO:0000256" key="2">
    <source>
        <dbReference type="ARBA" id="ARBA00022898"/>
    </source>
</evidence>
<keyword evidence="4" id="KW-0808">Transferase</keyword>
<dbReference type="RefSeq" id="WP_136352171.1">
    <property type="nucleotide sequence ID" value="NZ_CP046266.1"/>
</dbReference>
<name>A0A4S4C2Z2_9BACI</name>
<dbReference type="Pfam" id="PF00266">
    <property type="entry name" value="Aminotran_5"/>
    <property type="match status" value="1"/>
</dbReference>
<evidence type="ECO:0000313" key="4">
    <source>
        <dbReference type="EMBL" id="THF82086.1"/>
    </source>
</evidence>
<dbReference type="PIRSF" id="PIRSF005572">
    <property type="entry name" value="NifS"/>
    <property type="match status" value="1"/>
</dbReference>
<dbReference type="Gene3D" id="3.90.1150.10">
    <property type="entry name" value="Aspartate Aminotransferase, domain 1"/>
    <property type="match status" value="1"/>
</dbReference>
<dbReference type="NCBIfam" id="NF002806">
    <property type="entry name" value="PRK02948.1"/>
    <property type="match status" value="1"/>
</dbReference>
<dbReference type="Gene3D" id="3.40.640.10">
    <property type="entry name" value="Type I PLP-dependent aspartate aminotransferase-like (Major domain)"/>
    <property type="match status" value="1"/>
</dbReference>